<reference evidence="1" key="1">
    <citation type="journal article" date="2015" name="Nature">
        <title>Complex archaea that bridge the gap between prokaryotes and eukaryotes.</title>
        <authorList>
            <person name="Spang A."/>
            <person name="Saw J.H."/>
            <person name="Jorgensen S.L."/>
            <person name="Zaremba-Niedzwiedzka K."/>
            <person name="Martijn J."/>
            <person name="Lind A.E."/>
            <person name="van Eijk R."/>
            <person name="Schleper C."/>
            <person name="Guy L."/>
            <person name="Ettema T.J."/>
        </authorList>
    </citation>
    <scope>NUCLEOTIDE SEQUENCE</scope>
</reference>
<proteinExistence type="predicted"/>
<comment type="caution">
    <text evidence="1">The sequence shown here is derived from an EMBL/GenBank/DDBJ whole genome shotgun (WGS) entry which is preliminary data.</text>
</comment>
<dbReference type="EMBL" id="LAZR01000401">
    <property type="protein sequence ID" value="KKN70579.1"/>
    <property type="molecule type" value="Genomic_DNA"/>
</dbReference>
<gene>
    <name evidence="1" type="ORF">LCGC14_0430100</name>
</gene>
<evidence type="ECO:0000313" key="1">
    <source>
        <dbReference type="EMBL" id="KKN70579.1"/>
    </source>
</evidence>
<sequence>MEKALPTVCNLTQSEALRQLQDIGSHKIITKEAADSLGAPFDIVFSEQEFVQTAPSNWPGYKGPIITKGALPWTNGVSTFDIAEAIVRTLDVQRETFIGRGFQFQADILSSLSVVEL</sequence>
<protein>
    <submittedName>
        <fullName evidence="1">Uncharacterized protein</fullName>
    </submittedName>
</protein>
<accession>A0A0F9SUL3</accession>
<name>A0A0F9SUL3_9ZZZZ</name>
<organism evidence="1">
    <name type="scientific">marine sediment metagenome</name>
    <dbReference type="NCBI Taxonomy" id="412755"/>
    <lineage>
        <taxon>unclassified sequences</taxon>
        <taxon>metagenomes</taxon>
        <taxon>ecological metagenomes</taxon>
    </lineage>
</organism>
<dbReference type="AlphaFoldDB" id="A0A0F9SUL3"/>